<evidence type="ECO:0000256" key="2">
    <source>
        <dbReference type="SAM" id="SignalP"/>
    </source>
</evidence>
<reference evidence="3" key="1">
    <citation type="submission" date="2023-01" db="EMBL/GenBank/DDBJ databases">
        <title>Whole genome sequence of Paucibacter sp. S2-9 isolated from pond sediment.</title>
        <authorList>
            <person name="Jung J.Y."/>
        </authorList>
    </citation>
    <scope>NUCLEOTIDE SEQUENCE</scope>
    <source>
        <strain evidence="3">S2-9</strain>
    </source>
</reference>
<dbReference type="Pfam" id="PF13343">
    <property type="entry name" value="SBP_bac_6"/>
    <property type="match status" value="1"/>
</dbReference>
<gene>
    <name evidence="3" type="ORF">PFX98_06995</name>
</gene>
<dbReference type="Proteomes" id="UP001177769">
    <property type="component" value="Chromosome"/>
</dbReference>
<evidence type="ECO:0000313" key="4">
    <source>
        <dbReference type="Proteomes" id="UP001177769"/>
    </source>
</evidence>
<dbReference type="RefSeq" id="WP_285234462.1">
    <property type="nucleotide sequence ID" value="NZ_CP116346.1"/>
</dbReference>
<feature type="chain" id="PRO_5041708626" evidence="2">
    <location>
        <begin position="35"/>
        <end position="365"/>
    </location>
</feature>
<sequence length="365" mass="40406">MPATFPHFRTLMNRRRLMALLATGMAAPSRSAWAELPTLKELERAARAEGRIHSLGMPDSWANWRDTWAELRRLHGLVHSDRNMTSGEEIALLEAEGKAATVDIGDVGFEFGAIARSRGVTRPYKPSSWAEIPEWAKDPDGHWALAYTGTIAFMVNTRRLPKPPRSWQALFKGQYRVLLGEVGPSAQANAAVLAAAVALGGNETQLQPALAQFAPMHREGRLLYIYPGPVPMNQNLADVHVMWDFVALAMRKRVPNPGDYEVFIPEDGSITSGYTTIINKHAPHPNAAMLTREYIFSDAGQANLARGHARPIRVDSLELTPDVARGLIDASQYKASRALHPAIWAWEAKKLTKLWQAEVLARASK</sequence>
<dbReference type="KEGG" id="pais:PFX98_06995"/>
<proteinExistence type="predicted"/>
<organism evidence="3 4">
    <name type="scientific">Paucibacter sediminis</name>
    <dbReference type="NCBI Taxonomy" id="3019553"/>
    <lineage>
        <taxon>Bacteria</taxon>
        <taxon>Pseudomonadati</taxon>
        <taxon>Pseudomonadota</taxon>
        <taxon>Betaproteobacteria</taxon>
        <taxon>Burkholderiales</taxon>
        <taxon>Sphaerotilaceae</taxon>
        <taxon>Roseateles</taxon>
    </lineage>
</organism>
<protein>
    <submittedName>
        <fullName evidence="3">ABC transporter substrate-binding protein</fullName>
    </submittedName>
</protein>
<dbReference type="Gene3D" id="3.40.190.10">
    <property type="entry name" value="Periplasmic binding protein-like II"/>
    <property type="match status" value="2"/>
</dbReference>
<name>A0AA95NDR1_9BURK</name>
<keyword evidence="1 2" id="KW-0732">Signal</keyword>
<dbReference type="AlphaFoldDB" id="A0AA95NDR1"/>
<keyword evidence="4" id="KW-1185">Reference proteome</keyword>
<accession>A0AA95NDR1</accession>
<feature type="signal peptide" evidence="2">
    <location>
        <begin position="1"/>
        <end position="34"/>
    </location>
</feature>
<dbReference type="EMBL" id="CP116346">
    <property type="protein sequence ID" value="WIT13350.1"/>
    <property type="molecule type" value="Genomic_DNA"/>
</dbReference>
<dbReference type="GO" id="GO:0030975">
    <property type="term" value="F:thiamine binding"/>
    <property type="evidence" value="ECO:0007669"/>
    <property type="project" value="TreeGrafter"/>
</dbReference>
<dbReference type="GO" id="GO:0030976">
    <property type="term" value="F:thiamine pyrophosphate binding"/>
    <property type="evidence" value="ECO:0007669"/>
    <property type="project" value="TreeGrafter"/>
</dbReference>
<dbReference type="SUPFAM" id="SSF53850">
    <property type="entry name" value="Periplasmic binding protein-like II"/>
    <property type="match status" value="1"/>
</dbReference>
<evidence type="ECO:0000256" key="1">
    <source>
        <dbReference type="ARBA" id="ARBA00022729"/>
    </source>
</evidence>
<dbReference type="PANTHER" id="PTHR30006:SF2">
    <property type="entry name" value="ABC TRANSPORTER SUBSTRATE-BINDING PROTEIN"/>
    <property type="match status" value="1"/>
</dbReference>
<evidence type="ECO:0000313" key="3">
    <source>
        <dbReference type="EMBL" id="WIT13350.1"/>
    </source>
</evidence>
<dbReference type="GO" id="GO:0015888">
    <property type="term" value="P:thiamine transport"/>
    <property type="evidence" value="ECO:0007669"/>
    <property type="project" value="TreeGrafter"/>
</dbReference>
<dbReference type="PANTHER" id="PTHR30006">
    <property type="entry name" value="THIAMINE-BINDING PERIPLASMIC PROTEIN-RELATED"/>
    <property type="match status" value="1"/>
</dbReference>
<dbReference type="GO" id="GO:0030288">
    <property type="term" value="C:outer membrane-bounded periplasmic space"/>
    <property type="evidence" value="ECO:0007669"/>
    <property type="project" value="TreeGrafter"/>
</dbReference>